<evidence type="ECO:0000313" key="5">
    <source>
        <dbReference type="EMBL" id="KAB0679542.1"/>
    </source>
</evidence>
<dbReference type="Gene3D" id="2.40.420.20">
    <property type="match status" value="1"/>
</dbReference>
<dbReference type="PANTHER" id="PTHR30469:SF15">
    <property type="entry name" value="HLYD FAMILY OF SECRETION PROTEINS"/>
    <property type="match status" value="1"/>
</dbReference>
<dbReference type="EMBL" id="VZDO01000009">
    <property type="protein sequence ID" value="KAB0679542.1"/>
    <property type="molecule type" value="Genomic_DNA"/>
</dbReference>
<evidence type="ECO:0000256" key="1">
    <source>
        <dbReference type="ARBA" id="ARBA00009477"/>
    </source>
</evidence>
<dbReference type="InterPro" id="IPR058627">
    <property type="entry name" value="MdtA-like_C"/>
</dbReference>
<protein>
    <submittedName>
        <fullName evidence="5">Efflux RND transporter periplasmic adaptor subunit</fullName>
    </submittedName>
</protein>
<dbReference type="Gene3D" id="2.40.50.100">
    <property type="match status" value="1"/>
</dbReference>
<dbReference type="AlphaFoldDB" id="A0A7V7PP17"/>
<evidence type="ECO:0000259" key="4">
    <source>
        <dbReference type="Pfam" id="PF25967"/>
    </source>
</evidence>
<name>A0A7V7PP17_9HYPH</name>
<organism evidence="5 6">
    <name type="scientific">Plantimonas leprariae</name>
    <dbReference type="NCBI Taxonomy" id="2615207"/>
    <lineage>
        <taxon>Bacteria</taxon>
        <taxon>Pseudomonadati</taxon>
        <taxon>Pseudomonadota</taxon>
        <taxon>Alphaproteobacteria</taxon>
        <taxon>Hyphomicrobiales</taxon>
        <taxon>Aurantimonadaceae</taxon>
        <taxon>Plantimonas</taxon>
    </lineage>
</organism>
<comment type="similarity">
    <text evidence="1">Belongs to the membrane fusion protein (MFP) (TC 8.A.1) family.</text>
</comment>
<dbReference type="Proteomes" id="UP000432089">
    <property type="component" value="Unassembled WGS sequence"/>
</dbReference>
<dbReference type="InterPro" id="IPR006143">
    <property type="entry name" value="RND_pump_MFP"/>
</dbReference>
<dbReference type="Pfam" id="PF25967">
    <property type="entry name" value="RND-MFP_C"/>
    <property type="match status" value="1"/>
</dbReference>
<keyword evidence="6" id="KW-1185">Reference proteome</keyword>
<evidence type="ECO:0000256" key="2">
    <source>
        <dbReference type="SAM" id="Coils"/>
    </source>
</evidence>
<dbReference type="GO" id="GO:0015562">
    <property type="term" value="F:efflux transmembrane transporter activity"/>
    <property type="evidence" value="ECO:0007669"/>
    <property type="project" value="TreeGrafter"/>
</dbReference>
<dbReference type="PANTHER" id="PTHR30469">
    <property type="entry name" value="MULTIDRUG RESISTANCE PROTEIN MDTA"/>
    <property type="match status" value="1"/>
</dbReference>
<accession>A0A7V7PP17</accession>
<sequence length="409" mass="42006">MRGSHRMFDMVSRIGVGIAVAAFLAGAGSARAETPAAAPVAPVAAPSIVVVEAKTGEVADRVIASGLVQAVEEVDVQPLIEGYAIDRLEADVGDRVEAGEVLATLSSDALTLEKSQIEATRAKTGATLLQVEAQIAEAQANADEARRVFERTQRLSGNGATSEAQVQQAKASADAAEGRLAAAREGVKVSEAEVKVAEAQLGDIELKLQRTSVKAPVAGIVSARNARVGAIARGTGDPLFTIIRDGAVELRADVAEGDVGRLRAGQAAKVSPIGAAEPLAGEVRLVEPTINATTRLGLVRISLGDASRIRPGMYADADVTVSRQAGVVVPITAVTADEGGEGASVLRLDGDHVAKVRVELGVRDNGLVVVRSGLSNGDRIVAKAGAFVRDGDRITPVLASDPLGAQAKR</sequence>
<evidence type="ECO:0000259" key="3">
    <source>
        <dbReference type="Pfam" id="PF25954"/>
    </source>
</evidence>
<reference evidence="5 6" key="1">
    <citation type="submission" date="2019-09" db="EMBL/GenBank/DDBJ databases">
        <title>YIM 132180 draft genome.</title>
        <authorList>
            <person name="Zhang K."/>
        </authorList>
    </citation>
    <scope>NUCLEOTIDE SEQUENCE [LARGE SCALE GENOMIC DNA]</scope>
    <source>
        <strain evidence="5 6">YIM 132180</strain>
    </source>
</reference>
<dbReference type="InterPro" id="IPR058792">
    <property type="entry name" value="Beta-barrel_RND_2"/>
</dbReference>
<comment type="caution">
    <text evidence="5">The sequence shown here is derived from an EMBL/GenBank/DDBJ whole genome shotgun (WGS) entry which is preliminary data.</text>
</comment>
<evidence type="ECO:0000313" key="6">
    <source>
        <dbReference type="Proteomes" id="UP000432089"/>
    </source>
</evidence>
<proteinExistence type="inferred from homology"/>
<dbReference type="GO" id="GO:1990281">
    <property type="term" value="C:efflux pump complex"/>
    <property type="evidence" value="ECO:0007669"/>
    <property type="project" value="TreeGrafter"/>
</dbReference>
<gene>
    <name evidence="5" type="ORF">F6X38_12005</name>
</gene>
<feature type="domain" description="Multidrug resistance protein MdtA-like C-terminal permuted SH3" evidence="4">
    <location>
        <begin position="327"/>
        <end position="381"/>
    </location>
</feature>
<dbReference type="Gene3D" id="2.40.30.170">
    <property type="match status" value="1"/>
</dbReference>
<dbReference type="Pfam" id="PF25954">
    <property type="entry name" value="Beta-barrel_RND_2"/>
    <property type="match status" value="1"/>
</dbReference>
<dbReference type="SUPFAM" id="SSF111369">
    <property type="entry name" value="HlyD-like secretion proteins"/>
    <property type="match status" value="1"/>
</dbReference>
<dbReference type="Gene3D" id="1.10.287.470">
    <property type="entry name" value="Helix hairpin bin"/>
    <property type="match status" value="1"/>
</dbReference>
<feature type="coiled-coil region" evidence="2">
    <location>
        <begin position="128"/>
        <end position="186"/>
    </location>
</feature>
<feature type="domain" description="CusB-like beta-barrel" evidence="3">
    <location>
        <begin position="250"/>
        <end position="319"/>
    </location>
</feature>
<keyword evidence="2" id="KW-0175">Coiled coil</keyword>
<dbReference type="NCBIfam" id="TIGR01730">
    <property type="entry name" value="RND_mfp"/>
    <property type="match status" value="1"/>
</dbReference>